<dbReference type="Gene3D" id="3.40.250.10">
    <property type="entry name" value="Rhodanese-like domain"/>
    <property type="match status" value="2"/>
</dbReference>
<dbReference type="RefSeq" id="WP_115479262.1">
    <property type="nucleotide sequence ID" value="NZ_QRBF01000007.1"/>
</dbReference>
<feature type="domain" description="Rhodanese" evidence="3">
    <location>
        <begin position="193"/>
        <end position="307"/>
    </location>
</feature>
<evidence type="ECO:0000313" key="4">
    <source>
        <dbReference type="EMBL" id="RDS81358.1"/>
    </source>
</evidence>
<dbReference type="PANTHER" id="PTHR43855:SF1">
    <property type="entry name" value="THIOSULFATE SULFURTRANSFERASE"/>
    <property type="match status" value="1"/>
</dbReference>
<keyword evidence="2" id="KW-0732">Signal</keyword>
<dbReference type="CDD" id="cd01448">
    <property type="entry name" value="TST_Repeat_1"/>
    <property type="match status" value="1"/>
</dbReference>
<feature type="domain" description="Rhodanese" evidence="3">
    <location>
        <begin position="52"/>
        <end position="162"/>
    </location>
</feature>
<dbReference type="Proteomes" id="UP000255334">
    <property type="component" value="Unassembled WGS sequence"/>
</dbReference>
<dbReference type="EMBL" id="QRBF01000007">
    <property type="protein sequence ID" value="RDS81358.1"/>
    <property type="molecule type" value="Genomic_DNA"/>
</dbReference>
<accession>A0A370WYX3</accession>
<gene>
    <name evidence="4" type="ORF">DWU99_16900</name>
</gene>
<proteinExistence type="predicted"/>
<evidence type="ECO:0000313" key="5">
    <source>
        <dbReference type="Proteomes" id="UP000255334"/>
    </source>
</evidence>
<dbReference type="PANTHER" id="PTHR43855">
    <property type="entry name" value="THIOSULFATE SULFURTRANSFERASE"/>
    <property type="match status" value="1"/>
</dbReference>
<dbReference type="SMART" id="SM00450">
    <property type="entry name" value="RHOD"/>
    <property type="match status" value="2"/>
</dbReference>
<name>A0A370WYX3_9GAMM</name>
<keyword evidence="5" id="KW-1185">Reference proteome</keyword>
<dbReference type="InterPro" id="IPR001307">
    <property type="entry name" value="Thiosulphate_STrfase_CS"/>
</dbReference>
<protein>
    <submittedName>
        <fullName evidence="4">Sulfurtransferase</fullName>
    </submittedName>
</protein>
<dbReference type="InterPro" id="IPR001763">
    <property type="entry name" value="Rhodanese-like_dom"/>
</dbReference>
<dbReference type="CDD" id="cd01449">
    <property type="entry name" value="TST_Repeat_2"/>
    <property type="match status" value="1"/>
</dbReference>
<evidence type="ECO:0000256" key="2">
    <source>
        <dbReference type="SAM" id="SignalP"/>
    </source>
</evidence>
<comment type="caution">
    <text evidence="4">The sequence shown here is derived from an EMBL/GenBank/DDBJ whole genome shotgun (WGS) entry which is preliminary data.</text>
</comment>
<dbReference type="PROSITE" id="PS00380">
    <property type="entry name" value="RHODANESE_1"/>
    <property type="match status" value="1"/>
</dbReference>
<keyword evidence="1" id="KW-0677">Repeat</keyword>
<dbReference type="PROSITE" id="PS50206">
    <property type="entry name" value="RHODANESE_3"/>
    <property type="match status" value="2"/>
</dbReference>
<dbReference type="InterPro" id="IPR036873">
    <property type="entry name" value="Rhodanese-like_dom_sf"/>
</dbReference>
<dbReference type="Pfam" id="PF00581">
    <property type="entry name" value="Rhodanese"/>
    <property type="match status" value="2"/>
</dbReference>
<dbReference type="AlphaFoldDB" id="A0A370WYX3"/>
<dbReference type="GO" id="GO:0004792">
    <property type="term" value="F:thiosulfate-cyanide sulfurtransferase activity"/>
    <property type="evidence" value="ECO:0007669"/>
    <property type="project" value="InterPro"/>
</dbReference>
<feature type="chain" id="PRO_5016571698" evidence="2">
    <location>
        <begin position="29"/>
        <end position="307"/>
    </location>
</feature>
<evidence type="ECO:0000256" key="1">
    <source>
        <dbReference type="ARBA" id="ARBA00022737"/>
    </source>
</evidence>
<sequence length="307" mass="33185">MQIKILAKSAVTFAILIGFATLPYRAHAQTAAQATAQAEPWVSTAWLESHLHDPNLVLLQVGEESEYKSAHIPGARFVRLADVAATSGELSLEMPTAPELRQRLQSLGISDGSRVVVYFGNDQVSESTRIVFTLQSAGLGAHASLLDGGMPKWRREGRTLTDRATAATQSGTLAPFNLQPTIVDAAFVRAHVRQPGYVLIDARATMYYDGLEESGADGHLRRGHIPGAHSLPFSSITNDDLTLKKPAELLALFRNAGVKPGDRVIAYCHIGQQATAVLFAARAVGIDAVLYDGSFEDWTMRDLPVEL</sequence>
<dbReference type="OrthoDB" id="9781034at2"/>
<organism evidence="4 5">
    <name type="scientific">Dyella psychrodurans</name>
    <dbReference type="NCBI Taxonomy" id="1927960"/>
    <lineage>
        <taxon>Bacteria</taxon>
        <taxon>Pseudomonadati</taxon>
        <taxon>Pseudomonadota</taxon>
        <taxon>Gammaproteobacteria</taxon>
        <taxon>Lysobacterales</taxon>
        <taxon>Rhodanobacteraceae</taxon>
        <taxon>Dyella</taxon>
    </lineage>
</organism>
<feature type="signal peptide" evidence="2">
    <location>
        <begin position="1"/>
        <end position="28"/>
    </location>
</feature>
<dbReference type="InterPro" id="IPR051126">
    <property type="entry name" value="Thiosulfate_sulfurtransferase"/>
</dbReference>
<evidence type="ECO:0000259" key="3">
    <source>
        <dbReference type="PROSITE" id="PS50206"/>
    </source>
</evidence>
<reference evidence="4 5" key="1">
    <citation type="submission" date="2018-07" db="EMBL/GenBank/DDBJ databases">
        <title>Dyella monticola sp. nov. and Dyella psychrodurans sp. nov. isolated from monsoon evergreen broad-leaved forest soil of Dinghu Mountain, China.</title>
        <authorList>
            <person name="Gao Z."/>
            <person name="Qiu L."/>
        </authorList>
    </citation>
    <scope>NUCLEOTIDE SEQUENCE [LARGE SCALE GENOMIC DNA]</scope>
    <source>
        <strain evidence="4 5">4MSK11</strain>
    </source>
</reference>
<keyword evidence="4" id="KW-0808">Transferase</keyword>
<dbReference type="SUPFAM" id="SSF52821">
    <property type="entry name" value="Rhodanese/Cell cycle control phosphatase"/>
    <property type="match status" value="2"/>
</dbReference>